<dbReference type="RefSeq" id="WP_155548648.1">
    <property type="nucleotide sequence ID" value="NZ_CABVGP010000003.1"/>
</dbReference>
<keyword evidence="2" id="KW-1185">Reference proteome</keyword>
<reference evidence="1 2" key="1">
    <citation type="submission" date="2019-09" db="EMBL/GenBank/DDBJ databases">
        <authorList>
            <person name="Leyn A S."/>
        </authorList>
    </citation>
    <scope>NUCLEOTIDE SEQUENCE [LARGE SCALE GENOMIC DNA]</scope>
    <source>
        <strain evidence="1">AA231_1</strain>
    </source>
</reference>
<dbReference type="EMBL" id="CABVGP010000003">
    <property type="protein sequence ID" value="VVJ23920.1"/>
    <property type="molecule type" value="Genomic_DNA"/>
</dbReference>
<evidence type="ECO:0000313" key="1">
    <source>
        <dbReference type="EMBL" id="VVJ23920.1"/>
    </source>
</evidence>
<name>A0A6I8M295_9PSEU</name>
<dbReference type="NCBIfam" id="NF047719">
    <property type="entry name" value="SCO6745_fam_HTH"/>
    <property type="match status" value="1"/>
</dbReference>
<protein>
    <submittedName>
        <fullName evidence="1">Uncharacterized protein</fullName>
    </submittedName>
</protein>
<proteinExistence type="predicted"/>
<dbReference type="Proteomes" id="UP000399805">
    <property type="component" value="Unassembled WGS sequence"/>
</dbReference>
<sequence>MTTIEGVANRIRPVVQVLGGRFMTSPELAAVEGEVGLPPRSLYVRGRSAVLGDVPPKVAAELFGIFPHWLFDFVLPPATAALAAPAAVRAYAESSARWSRVNLSAVSEPGRLAELLFRVIDAADASGLALFAGWKNAERPTADVERLGFALMVFRELRGGLHFAALRAVGLSVPEAVIADPEGGRERLLRTAWPAEAADELVAAAVRKPDLHARWQDAESLTDSRIDEVLESALTSAERTELESRLAELFAQVVASPEA</sequence>
<gene>
    <name evidence="1" type="ORF">AA23TX_08803</name>
</gene>
<dbReference type="Pfam" id="PF21863">
    <property type="entry name" value="HTH_67"/>
    <property type="match status" value="1"/>
</dbReference>
<dbReference type="InterPro" id="IPR054058">
    <property type="entry name" value="HTH_67"/>
</dbReference>
<evidence type="ECO:0000313" key="2">
    <source>
        <dbReference type="Proteomes" id="UP000399805"/>
    </source>
</evidence>
<organism evidence="1 2">
    <name type="scientific">Amycolatopsis camponoti</name>
    <dbReference type="NCBI Taxonomy" id="2606593"/>
    <lineage>
        <taxon>Bacteria</taxon>
        <taxon>Bacillati</taxon>
        <taxon>Actinomycetota</taxon>
        <taxon>Actinomycetes</taxon>
        <taxon>Pseudonocardiales</taxon>
        <taxon>Pseudonocardiaceae</taxon>
        <taxon>Amycolatopsis</taxon>
    </lineage>
</organism>
<dbReference type="AlphaFoldDB" id="A0A6I8M295"/>
<accession>A0A6I8M295</accession>